<protein>
    <submittedName>
        <fullName evidence="1">Uncharacterized protein</fullName>
    </submittedName>
</protein>
<keyword evidence="2" id="KW-1185">Reference proteome</keyword>
<comment type="caution">
    <text evidence="1">The sequence shown here is derived from an EMBL/GenBank/DDBJ whole genome shotgun (WGS) entry which is preliminary data.</text>
</comment>
<reference evidence="1 2" key="1">
    <citation type="journal article" date="2015" name="Genome Biol. Evol.">
        <title>Comparative Genomics of a Bacterivorous Green Alga Reveals Evolutionary Causalities and Consequences of Phago-Mixotrophic Mode of Nutrition.</title>
        <authorList>
            <person name="Burns J.A."/>
            <person name="Paasch A."/>
            <person name="Narechania A."/>
            <person name="Kim E."/>
        </authorList>
    </citation>
    <scope>NUCLEOTIDE SEQUENCE [LARGE SCALE GENOMIC DNA]</scope>
    <source>
        <strain evidence="1 2">PLY_AMNH</strain>
    </source>
</reference>
<dbReference type="EMBL" id="LGRX02001299">
    <property type="protein sequence ID" value="KAK3286370.1"/>
    <property type="molecule type" value="Genomic_DNA"/>
</dbReference>
<gene>
    <name evidence="1" type="ORF">CYMTET_6072</name>
</gene>
<evidence type="ECO:0000313" key="2">
    <source>
        <dbReference type="Proteomes" id="UP001190700"/>
    </source>
</evidence>
<dbReference type="AlphaFoldDB" id="A0AAE0LIS7"/>
<accession>A0AAE0LIS7</accession>
<organism evidence="1 2">
    <name type="scientific">Cymbomonas tetramitiformis</name>
    <dbReference type="NCBI Taxonomy" id="36881"/>
    <lineage>
        <taxon>Eukaryota</taxon>
        <taxon>Viridiplantae</taxon>
        <taxon>Chlorophyta</taxon>
        <taxon>Pyramimonadophyceae</taxon>
        <taxon>Pyramimonadales</taxon>
        <taxon>Pyramimonadaceae</taxon>
        <taxon>Cymbomonas</taxon>
    </lineage>
</organism>
<evidence type="ECO:0000313" key="1">
    <source>
        <dbReference type="EMBL" id="KAK3286370.1"/>
    </source>
</evidence>
<dbReference type="Proteomes" id="UP001190700">
    <property type="component" value="Unassembled WGS sequence"/>
</dbReference>
<sequence>MQGVAGVIIRKVRAGAQPEMVGVDGEDVRGGMHPNPNHGKEARRLEVERLALMDKAWETRLRRKTMLRSPGRMDMVAVHKGVGVRSQGSLGRLPVGQAREGRMVSRLLETMEDVRH</sequence>
<proteinExistence type="predicted"/>
<name>A0AAE0LIS7_9CHLO</name>